<dbReference type="InterPro" id="IPR050466">
    <property type="entry name" value="Carboxylest/Gibb_receptor"/>
</dbReference>
<dbReference type="InterPro" id="IPR033140">
    <property type="entry name" value="Lipase_GDXG_put_SER_AS"/>
</dbReference>
<evidence type="ECO:0000313" key="3">
    <source>
        <dbReference type="EMBL" id="KAJ6799161.1"/>
    </source>
</evidence>
<dbReference type="SUPFAM" id="SSF53474">
    <property type="entry name" value="alpha/beta-Hydrolases"/>
    <property type="match status" value="1"/>
</dbReference>
<reference evidence="3" key="1">
    <citation type="journal article" date="2023" name="GigaByte">
        <title>Genome assembly of the bearded iris, Iris pallida Lam.</title>
        <authorList>
            <person name="Bruccoleri R.E."/>
            <person name="Oakeley E.J."/>
            <person name="Faust A.M.E."/>
            <person name="Altorfer M."/>
            <person name="Dessus-Babus S."/>
            <person name="Burckhardt D."/>
            <person name="Oertli M."/>
            <person name="Naumann U."/>
            <person name="Petersen F."/>
            <person name="Wong J."/>
        </authorList>
    </citation>
    <scope>NUCLEOTIDE SEQUENCE</scope>
    <source>
        <strain evidence="3">GSM-AAB239-AS_SAM_17_03QT</strain>
    </source>
</reference>
<dbReference type="PANTHER" id="PTHR23024:SF563">
    <property type="entry name" value="OS09G0435700 PROTEIN"/>
    <property type="match status" value="1"/>
</dbReference>
<dbReference type="Gene3D" id="3.40.50.1820">
    <property type="entry name" value="alpha/beta hydrolase"/>
    <property type="match status" value="1"/>
</dbReference>
<feature type="domain" description="Alpha/beta hydrolase fold-3" evidence="2">
    <location>
        <begin position="79"/>
        <end position="294"/>
    </location>
</feature>
<keyword evidence="4" id="KW-1185">Reference proteome</keyword>
<protein>
    <submittedName>
        <fullName evidence="3">Tuliposide A-converting enzyme 1, chloroplastic-like</fullName>
    </submittedName>
</protein>
<dbReference type="Proteomes" id="UP001140949">
    <property type="component" value="Unassembled WGS sequence"/>
</dbReference>
<dbReference type="InterPro" id="IPR029058">
    <property type="entry name" value="AB_hydrolase_fold"/>
</dbReference>
<evidence type="ECO:0000313" key="4">
    <source>
        <dbReference type="Proteomes" id="UP001140949"/>
    </source>
</evidence>
<dbReference type="AlphaFoldDB" id="A0AAX6E599"/>
<dbReference type="Pfam" id="PF07859">
    <property type="entry name" value="Abhydrolase_3"/>
    <property type="match status" value="1"/>
</dbReference>
<feature type="active site" evidence="1">
    <location>
        <position position="162"/>
    </location>
</feature>
<organism evidence="3 4">
    <name type="scientific">Iris pallida</name>
    <name type="common">Sweet iris</name>
    <dbReference type="NCBI Taxonomy" id="29817"/>
    <lineage>
        <taxon>Eukaryota</taxon>
        <taxon>Viridiplantae</taxon>
        <taxon>Streptophyta</taxon>
        <taxon>Embryophyta</taxon>
        <taxon>Tracheophyta</taxon>
        <taxon>Spermatophyta</taxon>
        <taxon>Magnoliopsida</taxon>
        <taxon>Liliopsida</taxon>
        <taxon>Asparagales</taxon>
        <taxon>Iridaceae</taxon>
        <taxon>Iridoideae</taxon>
        <taxon>Irideae</taxon>
        <taxon>Iris</taxon>
    </lineage>
</organism>
<reference evidence="3" key="2">
    <citation type="submission" date="2023-04" db="EMBL/GenBank/DDBJ databases">
        <authorList>
            <person name="Bruccoleri R.E."/>
            <person name="Oakeley E.J."/>
            <person name="Faust A.-M."/>
            <person name="Dessus-Babus S."/>
            <person name="Altorfer M."/>
            <person name="Burckhardt D."/>
            <person name="Oertli M."/>
            <person name="Naumann U."/>
            <person name="Petersen F."/>
            <person name="Wong J."/>
        </authorList>
    </citation>
    <scope>NUCLEOTIDE SEQUENCE</scope>
    <source>
        <strain evidence="3">GSM-AAB239-AS_SAM_17_03QT</strain>
        <tissue evidence="3">Leaf</tissue>
    </source>
</reference>
<dbReference type="PANTHER" id="PTHR23024">
    <property type="entry name" value="ARYLACETAMIDE DEACETYLASE"/>
    <property type="match status" value="1"/>
</dbReference>
<dbReference type="PROSITE" id="PS01174">
    <property type="entry name" value="LIPASE_GDXG_SER"/>
    <property type="match status" value="1"/>
</dbReference>
<dbReference type="InterPro" id="IPR013094">
    <property type="entry name" value="AB_hydrolase_3"/>
</dbReference>
<comment type="caution">
    <text evidence="3">The sequence shown here is derived from an EMBL/GenBank/DDBJ whole genome shotgun (WGS) entry which is preliminary data.</text>
</comment>
<evidence type="ECO:0000259" key="2">
    <source>
        <dbReference type="Pfam" id="PF07859"/>
    </source>
</evidence>
<accession>A0AAX6E599</accession>
<gene>
    <name evidence="3" type="ORF">M6B38_208735</name>
</gene>
<dbReference type="GO" id="GO:0016787">
    <property type="term" value="F:hydrolase activity"/>
    <property type="evidence" value="ECO:0007669"/>
    <property type="project" value="InterPro"/>
</dbReference>
<evidence type="ECO:0000256" key="1">
    <source>
        <dbReference type="PROSITE-ProRule" id="PRU10038"/>
    </source>
</evidence>
<dbReference type="EMBL" id="JANAVB010039910">
    <property type="protein sequence ID" value="KAJ6799161.1"/>
    <property type="molecule type" value="Genomic_DNA"/>
</dbReference>
<sequence length="321" mass="35075">MKTDPPTKEIRYQCLPVIRVYKDGTVERLADSGYAPPGPDPSTRTTSRDVVIDPDVPVRARLYLPESANSPSSAKLPILLYFHGGGFCAESAFSRLYHPFLCSLSARARVLVVSLDYRLAPESPVPAAYDDCLRGLRWALAGSDGWISAHGDAARVFLAGDSAGGNIAHSVALRAGEAGLALEGVALLHPYFWGADRMGSELATGALLKPDEVDALWSFVCGGGAHRNDDPRVNPLVVGDEWTGRMKCRRMLVTGAGKDILRDRARAYCDGLRESEWDGTIEYFESEGEDHVFFLFNPQCQKALELMDMLVAFFKSGQECN</sequence>
<proteinExistence type="predicted"/>
<name>A0AAX6E599_IRIPA</name>